<dbReference type="PANTHER" id="PTHR23221:SF7">
    <property type="entry name" value="PHOSPHATIDYLINOSITOL-GLYCAN-SPECIFIC PHOSPHOLIPASE D"/>
    <property type="match status" value="1"/>
</dbReference>
<comment type="caution">
    <text evidence="14">The sequence shown here is derived from an EMBL/GenBank/DDBJ whole genome shotgun (WGS) entry which is preliminary data.</text>
</comment>
<dbReference type="InterPro" id="IPR001028">
    <property type="entry name" value="Gprt_PLipase_D"/>
</dbReference>
<dbReference type="InterPro" id="IPR013519">
    <property type="entry name" value="Int_alpha_beta-p"/>
</dbReference>
<evidence type="ECO:0000313" key="14">
    <source>
        <dbReference type="EMBL" id="TPX36406.1"/>
    </source>
</evidence>
<dbReference type="VEuPathDB" id="FungiDB:SeMB42_g05293"/>
<keyword evidence="7" id="KW-0677">Repeat</keyword>
<dbReference type="InterPro" id="IPR029002">
    <property type="entry name" value="PLPC/GPLD1"/>
</dbReference>
<feature type="non-terminal residue" evidence="14">
    <location>
        <position position="1"/>
    </location>
</feature>
<dbReference type="SMART" id="SM00191">
    <property type="entry name" value="Int_alpha"/>
    <property type="match status" value="4"/>
</dbReference>
<evidence type="ECO:0000256" key="2">
    <source>
        <dbReference type="ARBA" id="ARBA00008652"/>
    </source>
</evidence>
<evidence type="ECO:0000256" key="9">
    <source>
        <dbReference type="ARBA" id="ARBA00023180"/>
    </source>
</evidence>
<dbReference type="Pfam" id="PF01839">
    <property type="entry name" value="FG-GAP"/>
    <property type="match status" value="2"/>
</dbReference>
<feature type="repeat" description="FG-GAP" evidence="12">
    <location>
        <begin position="481"/>
        <end position="541"/>
    </location>
</feature>
<keyword evidence="5" id="KW-0964">Secreted</keyword>
<dbReference type="GO" id="GO:0004621">
    <property type="term" value="F:glycosylphosphatidylinositol phospholipase D activity"/>
    <property type="evidence" value="ECO:0007669"/>
    <property type="project" value="UniProtKB-EC"/>
</dbReference>
<evidence type="ECO:0000259" key="13">
    <source>
        <dbReference type="Pfam" id="PF00882"/>
    </source>
</evidence>
<name>A0A507CEE0_9FUNG</name>
<dbReference type="GO" id="GO:0005615">
    <property type="term" value="C:extracellular space"/>
    <property type="evidence" value="ECO:0007669"/>
    <property type="project" value="TreeGrafter"/>
</dbReference>
<dbReference type="EC" id="3.1.4.50" evidence="3"/>
<comment type="similarity">
    <text evidence="2">Belongs to the GPLD1 family.</text>
</comment>
<comment type="subcellular location">
    <subcellularLocation>
        <location evidence="1">Secreted</location>
    </subcellularLocation>
</comment>
<dbReference type="EMBL" id="QEAM01000701">
    <property type="protein sequence ID" value="TPX36406.1"/>
    <property type="molecule type" value="Genomic_DNA"/>
</dbReference>
<proteinExistence type="inferred from homology"/>
<dbReference type="Pfam" id="PF00882">
    <property type="entry name" value="Zn_dep_PLPC"/>
    <property type="match status" value="1"/>
</dbReference>
<dbReference type="InterPro" id="IPR028994">
    <property type="entry name" value="Integrin_alpha_N"/>
</dbReference>
<evidence type="ECO:0000313" key="15">
    <source>
        <dbReference type="Proteomes" id="UP000320475"/>
    </source>
</evidence>
<evidence type="ECO:0000256" key="3">
    <source>
        <dbReference type="ARBA" id="ARBA00012284"/>
    </source>
</evidence>
<dbReference type="Proteomes" id="UP000320475">
    <property type="component" value="Unassembled WGS sequence"/>
</dbReference>
<keyword evidence="6" id="KW-0732">Signal</keyword>
<dbReference type="PROSITE" id="PS51470">
    <property type="entry name" value="FG_GAP"/>
    <property type="match status" value="3"/>
</dbReference>
<evidence type="ECO:0000256" key="5">
    <source>
        <dbReference type="ARBA" id="ARBA00022525"/>
    </source>
</evidence>
<evidence type="ECO:0000256" key="4">
    <source>
        <dbReference type="ARBA" id="ARBA00015988"/>
    </source>
</evidence>
<feature type="domain" description="Phospholipase C/D" evidence="13">
    <location>
        <begin position="3"/>
        <end position="133"/>
    </location>
</feature>
<comment type="catalytic activity">
    <reaction evidence="11">
        <text>a 6-(alpha-D-glucosaminyl)-1-(1,2-diacyl-sn-glycero-3-phospho)-1D-myo-inositol + H2O = 6-(alpha-D-glucosaminyl)-1D-myo-inositol + a 1,2-diacyl-sn-glycero-3-phosphate + H(+)</text>
        <dbReference type="Rhea" id="RHEA:10832"/>
        <dbReference type="ChEBI" id="CHEBI:15377"/>
        <dbReference type="ChEBI" id="CHEBI:15378"/>
        <dbReference type="ChEBI" id="CHEBI:57997"/>
        <dbReference type="ChEBI" id="CHEBI:58608"/>
        <dbReference type="ChEBI" id="CHEBI:58700"/>
        <dbReference type="EC" id="3.1.4.50"/>
    </reaction>
</comment>
<evidence type="ECO:0000256" key="1">
    <source>
        <dbReference type="ARBA" id="ARBA00004613"/>
    </source>
</evidence>
<dbReference type="AlphaFoldDB" id="A0A507CEE0"/>
<keyword evidence="9" id="KW-0325">Glycoprotein</keyword>
<evidence type="ECO:0000256" key="10">
    <source>
        <dbReference type="ARBA" id="ARBA00029753"/>
    </source>
</evidence>
<organism evidence="14 15">
    <name type="scientific">Synchytrium endobioticum</name>
    <dbReference type="NCBI Taxonomy" id="286115"/>
    <lineage>
        <taxon>Eukaryota</taxon>
        <taxon>Fungi</taxon>
        <taxon>Fungi incertae sedis</taxon>
        <taxon>Chytridiomycota</taxon>
        <taxon>Chytridiomycota incertae sedis</taxon>
        <taxon>Chytridiomycetes</taxon>
        <taxon>Synchytriales</taxon>
        <taxon>Synchytriaceae</taxon>
        <taxon>Synchytrium</taxon>
    </lineage>
</organism>
<dbReference type="OrthoDB" id="5317514at2759"/>
<evidence type="ECO:0000256" key="11">
    <source>
        <dbReference type="ARBA" id="ARBA00093237"/>
    </source>
</evidence>
<accession>A0A507CEE0</accession>
<protein>
    <recommendedName>
        <fullName evidence="4">Phosphatidylinositol-glycan-specific phospholipase D</fullName>
        <ecNumber evidence="3">3.1.4.50</ecNumber>
    </recommendedName>
    <alternativeName>
        <fullName evidence="10">Glycosyl-phosphatidylinositol-specific phospholipase D</fullName>
    </alternativeName>
</protein>
<gene>
    <name evidence="14" type="ORF">SeLEV6574_g08061</name>
</gene>
<dbReference type="PANTHER" id="PTHR23221">
    <property type="entry name" value="GLYCOSYLPHOSPHATIDYLINOSITOL PHOSPHOLIPASE D"/>
    <property type="match status" value="1"/>
</dbReference>
<feature type="repeat" description="FG-GAP" evidence="12">
    <location>
        <begin position="407"/>
        <end position="471"/>
    </location>
</feature>
<dbReference type="GO" id="GO:0031012">
    <property type="term" value="C:extracellular matrix"/>
    <property type="evidence" value="ECO:0007669"/>
    <property type="project" value="TreeGrafter"/>
</dbReference>
<sequence>MSTHLEITHRGQQFLTQASRNNDSHPYYAFYSALLSEMEPFLHAGSFFPDWGYACGADDESEVAHWLPFWNHTIAYIHHTYGTNTTEMSYNGRALLAFLFGMVSHGAADAPWHSLDSNEGFIDALSAYDFGGLYSQAHPHADTGADILLSYSGDLNYFDRVWRVPSADLVNIYQLFGLNVTRLQLDRCMFLGYMGAQLNRAEGHYFYARYAAPSPFLVENYIDYFKGGIVDMTMWVVNCWNATIAWLESPSHARPPFCKMFDAGDKIANRQGTYEYYDNQKTKCHGSFMSYVSTTQRQLEDKLRGQLAGKFCVRPESSSDADMTDLRLVSMKTPTKHNGLKSASLSQVAREVAKTRTRDSDSSMRRAFRNLRSCITFILAWGKALGDVLHEAVVAYFQRRLPSCSSSSERETWTISNPYAGFGSSIVSADFSASNRVDIAIGAPYHTSPTSLAVHTGAVFVVSGGRRYANSGGSQDVPAYAVLNGNTSQAGSRFGQSLAIVDLNCDGIPDLAVSSPSYDANELFYNGRVYVFFGRELIGFKTNQSPDLIIQAKQPFPKVPPFREGSGSGTHFKYRYRFTVFGVTLLGADVDGDGCADLIVGSPYASYDGGITAQRGVIHAFYSSSNHTGFRDARLDADWYLPSPSRLDYERFGASLAYIEELKILIVGAPGFALLNEKGRGKVYGFQVKNRTQYPVLKWTVAGVSDLGQLGSSVLTARINMKHHLIVASPSETNSNIPLSRGFLDLPGAGYDYSLRGFQAGAIRIMNIDDLGIGDTTDTIKPLLLIRGSQSSAHLGWKGGIAVNEKMNLLLVAESLVNHEDGRVHVIALSSVGTYDAPHQIPQSVCYDNPMVTRSRLGSNVHFTDFDNDRRLDMIVSSDHGGVSFSGPYILLDTVVSGSGTKTDEADHQLGGLEAMVIPSTGM</sequence>
<dbReference type="InterPro" id="IPR013517">
    <property type="entry name" value="FG-GAP"/>
</dbReference>
<dbReference type="PRINTS" id="PR00718">
    <property type="entry name" value="PHPHLIPASED"/>
</dbReference>
<evidence type="ECO:0000256" key="7">
    <source>
        <dbReference type="ARBA" id="ARBA00022737"/>
    </source>
</evidence>
<feature type="repeat" description="FG-GAP" evidence="12">
    <location>
        <begin position="567"/>
        <end position="630"/>
    </location>
</feature>
<dbReference type="SUPFAM" id="SSF69318">
    <property type="entry name" value="Integrin alpha N-terminal domain"/>
    <property type="match status" value="1"/>
</dbReference>
<keyword evidence="8" id="KW-0378">Hydrolase</keyword>
<dbReference type="Gene3D" id="2.130.10.130">
    <property type="entry name" value="Integrin alpha, N-terminal"/>
    <property type="match status" value="2"/>
</dbReference>
<reference evidence="14 15" key="1">
    <citation type="journal article" date="2019" name="Sci. Rep.">
        <title>Comparative genomics of chytrid fungi reveal insights into the obligate biotrophic and pathogenic lifestyle of Synchytrium endobioticum.</title>
        <authorList>
            <person name="van de Vossenberg B.T.L.H."/>
            <person name="Warris S."/>
            <person name="Nguyen H.D.T."/>
            <person name="van Gent-Pelzer M.P.E."/>
            <person name="Joly D.L."/>
            <person name="van de Geest H.C."/>
            <person name="Bonants P.J.M."/>
            <person name="Smith D.S."/>
            <person name="Levesque C.A."/>
            <person name="van der Lee T.A.J."/>
        </authorList>
    </citation>
    <scope>NUCLEOTIDE SEQUENCE [LARGE SCALE GENOMIC DNA]</scope>
    <source>
        <strain evidence="14 15">LEV6574</strain>
    </source>
</reference>
<evidence type="ECO:0000256" key="6">
    <source>
        <dbReference type="ARBA" id="ARBA00022729"/>
    </source>
</evidence>
<evidence type="ECO:0000256" key="8">
    <source>
        <dbReference type="ARBA" id="ARBA00022801"/>
    </source>
</evidence>
<evidence type="ECO:0000256" key="12">
    <source>
        <dbReference type="PROSITE-ProRule" id="PRU00803"/>
    </source>
</evidence>